<keyword evidence="2" id="KW-1185">Reference proteome</keyword>
<evidence type="ECO:0000313" key="1">
    <source>
        <dbReference type="EMBL" id="KAJ7562362.1"/>
    </source>
</evidence>
<dbReference type="Proteomes" id="UP001162992">
    <property type="component" value="Chromosome 3"/>
</dbReference>
<gene>
    <name evidence="1" type="ORF">O6H91_03G066100</name>
</gene>
<comment type="caution">
    <text evidence="1">The sequence shown here is derived from an EMBL/GenBank/DDBJ whole genome shotgun (WGS) entry which is preliminary data.</text>
</comment>
<sequence length="545" mass="59426">MKFLLTVDCVADIREMLRFGPSTLILLATAGKFPRFGAEVELGSGLWWAYAGISVFLVIFAGIMSGLTLGLMSLGLVDLEVLERSGTAKQKKQAATILPVVQKQHQLLVTLLLCNAAAMEALPIFLDKMFNPVVAVVLSVTFVLAFGEVIPQAICSRYGLAVGANLVWLVRLLMILCYPVAFPVGKILDLLLGHHDSALFRRAQLKALVSIHGKEAGKGGELSHDETTIISGALDLTEKTAEEAMTPIESTFSLDVNSKLDWEAMGKILARGHSRVPLYDGNPRNIIGLLLVKSLLTVRPEAETPVSAISIRRIPRVPANLPLYDILNEFQKGSSHMAAVVKSKSKKRLSHPDSGYEASNLDRKKSDLTEKVTPQIDNGKKSWRENVDVDLEKGERKPEGDNQVKKHSQSNNSPEGNALNHDLQAEYPTFTLSEYSEDLDEGEVIGIITMEDVIEELLQEEIVDETDVYVDVHKRIRVAAASSMARASSTMRRANANTTPAMAAKQGFHVSVSNKQSTNAGISPEISSFSAKTDSLTEPLLKSGM</sequence>
<dbReference type="EMBL" id="CM055094">
    <property type="protein sequence ID" value="KAJ7562362.1"/>
    <property type="molecule type" value="Genomic_DNA"/>
</dbReference>
<organism evidence="1 2">
    <name type="scientific">Diphasiastrum complanatum</name>
    <name type="common">Issler's clubmoss</name>
    <name type="synonym">Lycopodium complanatum</name>
    <dbReference type="NCBI Taxonomy" id="34168"/>
    <lineage>
        <taxon>Eukaryota</taxon>
        <taxon>Viridiplantae</taxon>
        <taxon>Streptophyta</taxon>
        <taxon>Embryophyta</taxon>
        <taxon>Tracheophyta</taxon>
        <taxon>Lycopodiopsida</taxon>
        <taxon>Lycopodiales</taxon>
        <taxon>Lycopodiaceae</taxon>
        <taxon>Lycopodioideae</taxon>
        <taxon>Diphasiastrum</taxon>
    </lineage>
</organism>
<accession>A0ACC2E782</accession>
<reference evidence="2" key="1">
    <citation type="journal article" date="2024" name="Proc. Natl. Acad. Sci. U.S.A.">
        <title>Extraordinary preservation of gene collinearity over three hundred million years revealed in homosporous lycophytes.</title>
        <authorList>
            <person name="Li C."/>
            <person name="Wickell D."/>
            <person name="Kuo L.Y."/>
            <person name="Chen X."/>
            <person name="Nie B."/>
            <person name="Liao X."/>
            <person name="Peng D."/>
            <person name="Ji J."/>
            <person name="Jenkins J."/>
            <person name="Williams M."/>
            <person name="Shu S."/>
            <person name="Plott C."/>
            <person name="Barry K."/>
            <person name="Rajasekar S."/>
            <person name="Grimwood J."/>
            <person name="Han X."/>
            <person name="Sun S."/>
            <person name="Hou Z."/>
            <person name="He W."/>
            <person name="Dai G."/>
            <person name="Sun C."/>
            <person name="Schmutz J."/>
            <person name="Leebens-Mack J.H."/>
            <person name="Li F.W."/>
            <person name="Wang L."/>
        </authorList>
    </citation>
    <scope>NUCLEOTIDE SEQUENCE [LARGE SCALE GENOMIC DNA]</scope>
    <source>
        <strain evidence="2">cv. PW_Plant_1</strain>
    </source>
</reference>
<evidence type="ECO:0000313" key="2">
    <source>
        <dbReference type="Proteomes" id="UP001162992"/>
    </source>
</evidence>
<name>A0ACC2E782_DIPCM</name>
<proteinExistence type="predicted"/>
<protein>
    <submittedName>
        <fullName evidence="1">Uncharacterized protein</fullName>
    </submittedName>
</protein>